<dbReference type="AlphaFoldDB" id="A0A9N9D6A6"/>
<evidence type="ECO:0000256" key="1">
    <source>
        <dbReference type="SAM" id="MobiDB-lite"/>
    </source>
</evidence>
<feature type="region of interest" description="Disordered" evidence="1">
    <location>
        <begin position="33"/>
        <end position="97"/>
    </location>
</feature>
<dbReference type="EMBL" id="CAJVPL010003213">
    <property type="protein sequence ID" value="CAG8628440.1"/>
    <property type="molecule type" value="Genomic_DNA"/>
</dbReference>
<comment type="caution">
    <text evidence="2">The sequence shown here is derived from an EMBL/GenBank/DDBJ whole genome shotgun (WGS) entry which is preliminary data.</text>
</comment>
<protein>
    <submittedName>
        <fullName evidence="2">6224_t:CDS:1</fullName>
    </submittedName>
</protein>
<evidence type="ECO:0000313" key="3">
    <source>
        <dbReference type="Proteomes" id="UP000789831"/>
    </source>
</evidence>
<dbReference type="Proteomes" id="UP000789831">
    <property type="component" value="Unassembled WGS sequence"/>
</dbReference>
<sequence length="118" mass="13502">MKSIEYSEIVNDHLESITEEEVAKQWHYVPFTLTLSSPPRDKEDNERNSAGRSSYTLPEQNPDGSKAPQTIVSKNKSRKRPQFQHDPHVPTPVSQVDMTKAESLLRVWGMFTKAIRPP</sequence>
<reference evidence="2" key="1">
    <citation type="submission" date="2021-06" db="EMBL/GenBank/DDBJ databases">
        <authorList>
            <person name="Kallberg Y."/>
            <person name="Tangrot J."/>
            <person name="Rosling A."/>
        </authorList>
    </citation>
    <scope>NUCLEOTIDE SEQUENCE</scope>
    <source>
        <strain evidence="2">MT106</strain>
    </source>
</reference>
<proteinExistence type="predicted"/>
<organism evidence="2 3">
    <name type="scientific">Ambispora gerdemannii</name>
    <dbReference type="NCBI Taxonomy" id="144530"/>
    <lineage>
        <taxon>Eukaryota</taxon>
        <taxon>Fungi</taxon>
        <taxon>Fungi incertae sedis</taxon>
        <taxon>Mucoromycota</taxon>
        <taxon>Glomeromycotina</taxon>
        <taxon>Glomeromycetes</taxon>
        <taxon>Archaeosporales</taxon>
        <taxon>Ambisporaceae</taxon>
        <taxon>Ambispora</taxon>
    </lineage>
</organism>
<name>A0A9N9D6A6_9GLOM</name>
<gene>
    <name evidence="2" type="ORF">AGERDE_LOCUS10411</name>
</gene>
<feature type="compositionally biased region" description="Basic and acidic residues" evidence="1">
    <location>
        <begin position="39"/>
        <end position="49"/>
    </location>
</feature>
<keyword evidence="3" id="KW-1185">Reference proteome</keyword>
<feature type="compositionally biased region" description="Polar residues" evidence="1">
    <location>
        <begin position="50"/>
        <end position="74"/>
    </location>
</feature>
<evidence type="ECO:0000313" key="2">
    <source>
        <dbReference type="EMBL" id="CAG8628440.1"/>
    </source>
</evidence>
<accession>A0A9N9D6A6</accession>